<feature type="domain" description="Cytochrome b561" evidence="10">
    <location>
        <begin position="205"/>
        <end position="328"/>
    </location>
</feature>
<feature type="chain" id="PRO_5042953524" description="Cytochrome b561 domain-containing protein" evidence="9">
    <location>
        <begin position="20"/>
        <end position="400"/>
    </location>
</feature>
<dbReference type="AlphaFoldDB" id="A0AAN6LXG8"/>
<evidence type="ECO:0000256" key="6">
    <source>
        <dbReference type="ARBA" id="ARBA00023136"/>
    </source>
</evidence>
<dbReference type="InterPro" id="IPR006593">
    <property type="entry name" value="Cyt_b561/ferric_Rdtase_TM"/>
</dbReference>
<evidence type="ECO:0000256" key="8">
    <source>
        <dbReference type="SAM" id="Phobius"/>
    </source>
</evidence>
<keyword evidence="4" id="KW-0249">Electron transport</keyword>
<evidence type="ECO:0000256" key="5">
    <source>
        <dbReference type="ARBA" id="ARBA00022989"/>
    </source>
</evidence>
<evidence type="ECO:0000256" key="9">
    <source>
        <dbReference type="SAM" id="SignalP"/>
    </source>
</evidence>
<evidence type="ECO:0000256" key="2">
    <source>
        <dbReference type="ARBA" id="ARBA00022448"/>
    </source>
</evidence>
<keyword evidence="3 8" id="KW-0812">Transmembrane</keyword>
<feature type="signal peptide" evidence="9">
    <location>
        <begin position="1"/>
        <end position="19"/>
    </location>
</feature>
<feature type="transmembrane region" description="Helical" evidence="8">
    <location>
        <begin position="304"/>
        <end position="328"/>
    </location>
</feature>
<evidence type="ECO:0000256" key="4">
    <source>
        <dbReference type="ARBA" id="ARBA00022982"/>
    </source>
</evidence>
<protein>
    <recommendedName>
        <fullName evidence="10">Cytochrome b561 domain-containing protein</fullName>
    </recommendedName>
</protein>
<dbReference type="PANTHER" id="PTHR47797:SF1">
    <property type="entry name" value="CYTOCHROME B561 DOMAIN-CONTAINING PROTEIN-RELATED"/>
    <property type="match status" value="1"/>
</dbReference>
<gene>
    <name evidence="11" type="ORF">GRF29_69g2118037</name>
</gene>
<dbReference type="Gene3D" id="1.20.120.1770">
    <property type="match status" value="1"/>
</dbReference>
<evidence type="ECO:0000313" key="11">
    <source>
        <dbReference type="EMBL" id="KAK3209558.1"/>
    </source>
</evidence>
<dbReference type="GO" id="GO:0016020">
    <property type="term" value="C:membrane"/>
    <property type="evidence" value="ECO:0007669"/>
    <property type="project" value="UniProtKB-SubCell"/>
</dbReference>
<dbReference type="EMBL" id="WVTA01000006">
    <property type="protein sequence ID" value="KAK3209558.1"/>
    <property type="molecule type" value="Genomic_DNA"/>
</dbReference>
<evidence type="ECO:0000313" key="12">
    <source>
        <dbReference type="Proteomes" id="UP001280581"/>
    </source>
</evidence>
<name>A0AAN6LXG8_9PLEO</name>
<sequence length="400" mass="44746">MFWFSFLAIAAALGHLASALITTRCPLPELCFSLEIPDETFIAGFGDIFIGISGPQDYGGIDLKHRQPGVGVELFQLWTDRRYNSKAVYAMTSRETDDARVYGIGYPKDIIQRDGKIATKITCTSRVYSITGGYMNLTGSISSWIWEYEIRDRPISGTFKFDELPSDSSQPKSLLLEQPGSRVDLGVRSSTSRGPPSRVVHMAIAHGFFACLAWAFIFPLGGILIRLCSFPKLLWVHALLQIFGLCLYTIAVGLGIEAGISPRHWWIKNKHAIIGLIIYGLFLLQSLSGYIHHLMFKKYISRTVWSYIHLWMGRLCITLGMINAGFGFQLRGQGYSSWKFVLYTVCAVLVWVAYVTSAVVGEWRREQRTQREALVVEEEGSSRERSGAVTPVSSEVAKMG</sequence>
<accession>A0AAN6LXG8</accession>
<dbReference type="Proteomes" id="UP001280581">
    <property type="component" value="Unassembled WGS sequence"/>
</dbReference>
<feature type="transmembrane region" description="Helical" evidence="8">
    <location>
        <begin position="233"/>
        <end position="260"/>
    </location>
</feature>
<feature type="transmembrane region" description="Helical" evidence="8">
    <location>
        <begin position="199"/>
        <end position="221"/>
    </location>
</feature>
<keyword evidence="12" id="KW-1185">Reference proteome</keyword>
<dbReference type="PANTHER" id="PTHR47797">
    <property type="entry name" value="DEHYDROGENASE, PUTATIVE (AFU_ORTHOLOGUE AFUA_8G05805)-RELATED"/>
    <property type="match status" value="1"/>
</dbReference>
<comment type="subcellular location">
    <subcellularLocation>
        <location evidence="1">Membrane</location>
    </subcellularLocation>
</comment>
<evidence type="ECO:0000256" key="7">
    <source>
        <dbReference type="SAM" id="MobiDB-lite"/>
    </source>
</evidence>
<dbReference type="CDD" id="cd08760">
    <property type="entry name" value="Cyt_b561_FRRS1_like"/>
    <property type="match status" value="1"/>
</dbReference>
<feature type="transmembrane region" description="Helical" evidence="8">
    <location>
        <begin position="340"/>
        <end position="361"/>
    </location>
</feature>
<evidence type="ECO:0000259" key="10">
    <source>
        <dbReference type="SMART" id="SM00665"/>
    </source>
</evidence>
<comment type="caution">
    <text evidence="11">The sequence shown here is derived from an EMBL/GenBank/DDBJ whole genome shotgun (WGS) entry which is preliminary data.</text>
</comment>
<feature type="region of interest" description="Disordered" evidence="7">
    <location>
        <begin position="374"/>
        <end position="400"/>
    </location>
</feature>
<evidence type="ECO:0000256" key="1">
    <source>
        <dbReference type="ARBA" id="ARBA00004370"/>
    </source>
</evidence>
<organism evidence="11 12">
    <name type="scientific">Pseudopithomyces chartarum</name>
    <dbReference type="NCBI Taxonomy" id="1892770"/>
    <lineage>
        <taxon>Eukaryota</taxon>
        <taxon>Fungi</taxon>
        <taxon>Dikarya</taxon>
        <taxon>Ascomycota</taxon>
        <taxon>Pezizomycotina</taxon>
        <taxon>Dothideomycetes</taxon>
        <taxon>Pleosporomycetidae</taxon>
        <taxon>Pleosporales</taxon>
        <taxon>Massarineae</taxon>
        <taxon>Didymosphaeriaceae</taxon>
        <taxon>Pseudopithomyces</taxon>
    </lineage>
</organism>
<evidence type="ECO:0000256" key="3">
    <source>
        <dbReference type="ARBA" id="ARBA00022692"/>
    </source>
</evidence>
<dbReference type="SMART" id="SM00665">
    <property type="entry name" value="B561"/>
    <property type="match status" value="1"/>
</dbReference>
<proteinExistence type="predicted"/>
<keyword evidence="2" id="KW-0813">Transport</keyword>
<feature type="transmembrane region" description="Helical" evidence="8">
    <location>
        <begin position="272"/>
        <end position="292"/>
    </location>
</feature>
<reference evidence="11 12" key="1">
    <citation type="submission" date="2021-02" db="EMBL/GenBank/DDBJ databases">
        <title>Genome assembly of Pseudopithomyces chartarum.</title>
        <authorList>
            <person name="Jauregui R."/>
            <person name="Singh J."/>
            <person name="Voisey C."/>
        </authorList>
    </citation>
    <scope>NUCLEOTIDE SEQUENCE [LARGE SCALE GENOMIC DNA]</scope>
    <source>
        <strain evidence="11 12">AGR01</strain>
    </source>
</reference>
<keyword evidence="6 8" id="KW-0472">Membrane</keyword>
<keyword evidence="5 8" id="KW-1133">Transmembrane helix</keyword>
<keyword evidence="9" id="KW-0732">Signal</keyword>